<dbReference type="PANTHER" id="PTHR30251:SF4">
    <property type="entry name" value="SLR1668 PROTEIN"/>
    <property type="match status" value="1"/>
</dbReference>
<dbReference type="InterPro" id="IPR050643">
    <property type="entry name" value="Periplasmic_pilus_chap"/>
</dbReference>
<dbReference type="GO" id="GO:0030288">
    <property type="term" value="C:outer membrane-bounded periplasmic space"/>
    <property type="evidence" value="ECO:0007669"/>
    <property type="project" value="InterPro"/>
</dbReference>
<dbReference type="PANTHER" id="PTHR30251">
    <property type="entry name" value="PILUS ASSEMBLY CHAPERONE"/>
    <property type="match status" value="1"/>
</dbReference>
<dbReference type="Proteomes" id="UP000199120">
    <property type="component" value="Unassembled WGS sequence"/>
</dbReference>
<dbReference type="SUPFAM" id="SSF49354">
    <property type="entry name" value="PapD-like"/>
    <property type="match status" value="1"/>
</dbReference>
<protein>
    <submittedName>
        <fullName evidence="3">Fimbrial chaperone protein</fullName>
    </submittedName>
</protein>
<keyword evidence="1" id="KW-0732">Signal</keyword>
<dbReference type="InterPro" id="IPR013783">
    <property type="entry name" value="Ig-like_fold"/>
</dbReference>
<proteinExistence type="predicted"/>
<name>A0A1H7FVV7_9BURK</name>
<evidence type="ECO:0000256" key="1">
    <source>
        <dbReference type="SAM" id="SignalP"/>
    </source>
</evidence>
<dbReference type="AlphaFoldDB" id="A0A1H7FVV7"/>
<keyword evidence="4" id="KW-1185">Reference proteome</keyword>
<sequence length="287" mass="30381">MTGSAGGAALVAARGGVKNDKGYVVVSMKSAKRAALALLVAFATCGVAQAASSVLIAPVDPKLAAESRSVALWLENRGDASVSLQIRVFGWEQRNFADDYPEQDQVVASPPVATIAPGKKQLVRLIRTQPVPPGTELPLRVLVDDIPVAHDGHDDAPAGPTTGIRFQMRYSVPLFVYGSGLWIRDPVLKDGSGEPAVPSLVATVVQHGGRRFLNLRNDGPVHARLAAVQMIDGGGHARDVAKGLLGYVLPGAAMRWPLPDDLAVDAASRLRAKVNDEPQPWLLPIRP</sequence>
<dbReference type="Gene3D" id="2.60.40.10">
    <property type="entry name" value="Immunoglobulins"/>
    <property type="match status" value="1"/>
</dbReference>
<accession>A0A1H7FVV7</accession>
<dbReference type="InterPro" id="IPR008962">
    <property type="entry name" value="PapD-like_sf"/>
</dbReference>
<feature type="chain" id="PRO_5030028906" evidence="1">
    <location>
        <begin position="51"/>
        <end position="287"/>
    </location>
</feature>
<feature type="domain" description="Pili assembly chaperone N-terminal" evidence="2">
    <location>
        <begin position="63"/>
        <end position="176"/>
    </location>
</feature>
<feature type="signal peptide" evidence="1">
    <location>
        <begin position="1"/>
        <end position="50"/>
    </location>
</feature>
<dbReference type="EMBL" id="FOAJ01000001">
    <property type="protein sequence ID" value="SEK29397.1"/>
    <property type="molecule type" value="Genomic_DNA"/>
</dbReference>
<evidence type="ECO:0000313" key="4">
    <source>
        <dbReference type="Proteomes" id="UP000199120"/>
    </source>
</evidence>
<dbReference type="STRING" id="416943.SAMN05445871_5771"/>
<evidence type="ECO:0000313" key="3">
    <source>
        <dbReference type="EMBL" id="SEK29397.1"/>
    </source>
</evidence>
<evidence type="ECO:0000259" key="2">
    <source>
        <dbReference type="Pfam" id="PF00345"/>
    </source>
</evidence>
<dbReference type="Pfam" id="PF00345">
    <property type="entry name" value="PapD_N"/>
    <property type="match status" value="1"/>
</dbReference>
<dbReference type="GO" id="GO:0071555">
    <property type="term" value="P:cell wall organization"/>
    <property type="evidence" value="ECO:0007669"/>
    <property type="project" value="InterPro"/>
</dbReference>
<reference evidence="4" key="1">
    <citation type="submission" date="2016-10" db="EMBL/GenBank/DDBJ databases">
        <authorList>
            <person name="Varghese N."/>
            <person name="Submissions S."/>
        </authorList>
    </citation>
    <scope>NUCLEOTIDE SEQUENCE [LARGE SCALE GENOMIC DNA]</scope>
    <source>
        <strain evidence="4">LMG 26416</strain>
    </source>
</reference>
<organism evidence="3 4">
    <name type="scientific">Paraburkholderia caballeronis</name>
    <dbReference type="NCBI Taxonomy" id="416943"/>
    <lineage>
        <taxon>Bacteria</taxon>
        <taxon>Pseudomonadati</taxon>
        <taxon>Pseudomonadota</taxon>
        <taxon>Betaproteobacteria</taxon>
        <taxon>Burkholderiales</taxon>
        <taxon>Burkholderiaceae</taxon>
        <taxon>Paraburkholderia</taxon>
    </lineage>
</organism>
<gene>
    <name evidence="3" type="ORF">SAMN05192542_101473</name>
</gene>
<dbReference type="InterPro" id="IPR016147">
    <property type="entry name" value="Pili_assmbl_chaperone_N"/>
</dbReference>